<protein>
    <recommendedName>
        <fullName evidence="5">DUF4352 domain-containing protein</fullName>
    </recommendedName>
</protein>
<evidence type="ECO:0000313" key="3">
    <source>
        <dbReference type="EMBL" id="WUT46227.1"/>
    </source>
</evidence>
<proteinExistence type="predicted"/>
<reference evidence="3" key="1">
    <citation type="submission" date="2022-10" db="EMBL/GenBank/DDBJ databases">
        <title>The complete genomes of actinobacterial strains from the NBC collection.</title>
        <authorList>
            <person name="Joergensen T.S."/>
            <person name="Alvarez Arevalo M."/>
            <person name="Sterndorff E.B."/>
            <person name="Faurdal D."/>
            <person name="Vuksanovic O."/>
            <person name="Mourched A.-S."/>
            <person name="Charusanti P."/>
            <person name="Shaw S."/>
            <person name="Blin K."/>
            <person name="Weber T."/>
        </authorList>
    </citation>
    <scope>NUCLEOTIDE SEQUENCE</scope>
    <source>
        <strain evidence="3">NBC_00686</strain>
    </source>
</reference>
<gene>
    <name evidence="3" type="ORF">OG929_29750</name>
</gene>
<feature type="compositionally biased region" description="Polar residues" evidence="1">
    <location>
        <begin position="22"/>
        <end position="65"/>
    </location>
</feature>
<keyword evidence="2" id="KW-0732">Signal</keyword>
<evidence type="ECO:0008006" key="5">
    <source>
        <dbReference type="Google" id="ProtNLM"/>
    </source>
</evidence>
<evidence type="ECO:0000313" key="4">
    <source>
        <dbReference type="Proteomes" id="UP001432168"/>
    </source>
</evidence>
<name>A0ABZ1X2T1_9ACTN</name>
<dbReference type="PROSITE" id="PS51257">
    <property type="entry name" value="PROKAR_LIPOPROTEIN"/>
    <property type="match status" value="1"/>
</dbReference>
<feature type="chain" id="PRO_5047235879" description="DUF4352 domain-containing protein" evidence="2">
    <location>
        <begin position="20"/>
        <end position="190"/>
    </location>
</feature>
<evidence type="ECO:0000256" key="2">
    <source>
        <dbReference type="SAM" id="SignalP"/>
    </source>
</evidence>
<organism evidence="3 4">
    <name type="scientific">Streptomyces pseudovenezuelae</name>
    <dbReference type="NCBI Taxonomy" id="67350"/>
    <lineage>
        <taxon>Bacteria</taxon>
        <taxon>Bacillati</taxon>
        <taxon>Actinomycetota</taxon>
        <taxon>Actinomycetes</taxon>
        <taxon>Kitasatosporales</taxon>
        <taxon>Streptomycetaceae</taxon>
        <taxon>Streptomyces</taxon>
        <taxon>Streptomyces aurantiacus group</taxon>
    </lineage>
</organism>
<dbReference type="Proteomes" id="UP001432168">
    <property type="component" value="Chromosome"/>
</dbReference>
<keyword evidence="4" id="KW-1185">Reference proteome</keyword>
<evidence type="ECO:0000256" key="1">
    <source>
        <dbReference type="SAM" id="MobiDB-lite"/>
    </source>
</evidence>
<accession>A0ABZ1X2T1</accession>
<dbReference type="RefSeq" id="WP_329267297.1">
    <property type="nucleotide sequence ID" value="NZ_CP109011.1"/>
</dbReference>
<feature type="region of interest" description="Disordered" evidence="1">
    <location>
        <begin position="19"/>
        <end position="67"/>
    </location>
</feature>
<sequence length="190" mass="19973">MKHKIASIAVALAIGGAAACGSNSDASKTPRTDSSTSTAPSRAPQTPSQQSPRELNTGQTVTVTTEDGPAEITLLAVDSTTTIGTKKADAGQQYVVYSMQVKNLGTAGEWDTYWLETPRWSGSNGEADSPVFEVGLEDPKLIPYDTFSSTPDPRPGEHIKATEVLGVPNVSGTLQFEDSNGNAQFNIVIS</sequence>
<feature type="signal peptide" evidence="2">
    <location>
        <begin position="1"/>
        <end position="19"/>
    </location>
</feature>
<dbReference type="EMBL" id="CP109011">
    <property type="protein sequence ID" value="WUT46227.1"/>
    <property type="molecule type" value="Genomic_DNA"/>
</dbReference>